<dbReference type="Pfam" id="PF18962">
    <property type="entry name" value="Por_Secre_tail"/>
    <property type="match status" value="1"/>
</dbReference>
<keyword evidence="4" id="KW-1185">Reference proteome</keyword>
<keyword evidence="1" id="KW-0732">Signal</keyword>
<evidence type="ECO:0000313" key="3">
    <source>
        <dbReference type="EMBL" id="NHF59155.1"/>
    </source>
</evidence>
<protein>
    <submittedName>
        <fullName evidence="3">T9SS type A sorting domain-containing protein</fullName>
    </submittedName>
</protein>
<evidence type="ECO:0000313" key="4">
    <source>
        <dbReference type="Proteomes" id="UP000707206"/>
    </source>
</evidence>
<dbReference type="AlphaFoldDB" id="A0A967ATZ3"/>
<feature type="non-terminal residue" evidence="3">
    <location>
        <position position="1"/>
    </location>
</feature>
<feature type="domain" description="Secretion system C-terminal sorting" evidence="2">
    <location>
        <begin position="66"/>
        <end position="136"/>
    </location>
</feature>
<sequence>RSQQFAVPQGPSQLYILLYANAFSNDAGHALYDNLSFKKIGGSSLTAYLNGMEISKDQVTEVQAIPNPGTNLVRITLPSEMEFTSYNLFSVNGSLVEKGTINKGERALSISLQGLQNGIYLLHLSGKKGKETTIKIIKE</sequence>
<gene>
    <name evidence="3" type="ORF">FK220_007375</name>
</gene>
<dbReference type="RefSeq" id="WP_152573602.1">
    <property type="nucleotide sequence ID" value="NZ_VIKU02000001.1"/>
</dbReference>
<accession>A0A967ATZ3</accession>
<evidence type="ECO:0000259" key="2">
    <source>
        <dbReference type="Pfam" id="PF18962"/>
    </source>
</evidence>
<organism evidence="3 4">
    <name type="scientific">Pelagihabitans pacificus</name>
    <dbReference type="NCBI Taxonomy" id="2696054"/>
    <lineage>
        <taxon>Bacteria</taxon>
        <taxon>Pseudomonadati</taxon>
        <taxon>Bacteroidota</taxon>
        <taxon>Flavobacteriia</taxon>
        <taxon>Flavobacteriales</taxon>
        <taxon>Flavobacteriaceae</taxon>
        <taxon>Pelagihabitans</taxon>
    </lineage>
</organism>
<proteinExistence type="predicted"/>
<name>A0A967ATZ3_9FLAO</name>
<evidence type="ECO:0000256" key="1">
    <source>
        <dbReference type="ARBA" id="ARBA00022729"/>
    </source>
</evidence>
<reference evidence="3" key="2">
    <citation type="submission" date="2020-03" db="EMBL/GenBank/DDBJ databases">
        <title>Flavobacteriaceae bacterium strain TP-CH-4, a member of the family Flavobacteriaceae isolated from a deep-sea seamount.</title>
        <authorList>
            <person name="Zhang D.-C."/>
        </authorList>
    </citation>
    <scope>NUCLEOTIDE SEQUENCE</scope>
    <source>
        <strain evidence="3">TP-CH-4</strain>
    </source>
</reference>
<reference evidence="3" key="1">
    <citation type="submission" date="2019-07" db="EMBL/GenBank/DDBJ databases">
        <authorList>
            <person name="De-Chao Zhang Q."/>
        </authorList>
    </citation>
    <scope>NUCLEOTIDE SEQUENCE</scope>
    <source>
        <strain evidence="3">TP-CH-4</strain>
    </source>
</reference>
<dbReference type="Proteomes" id="UP000707206">
    <property type="component" value="Unassembled WGS sequence"/>
</dbReference>
<dbReference type="InterPro" id="IPR026444">
    <property type="entry name" value="Secre_tail"/>
</dbReference>
<dbReference type="EMBL" id="VIKU02000001">
    <property type="protein sequence ID" value="NHF59155.1"/>
    <property type="molecule type" value="Genomic_DNA"/>
</dbReference>
<comment type="caution">
    <text evidence="3">The sequence shown here is derived from an EMBL/GenBank/DDBJ whole genome shotgun (WGS) entry which is preliminary data.</text>
</comment>
<dbReference type="NCBIfam" id="TIGR04183">
    <property type="entry name" value="Por_Secre_tail"/>
    <property type="match status" value="1"/>
</dbReference>